<dbReference type="Gene3D" id="3.30.559.10">
    <property type="entry name" value="Chloramphenicol acetyltransferase-like domain"/>
    <property type="match status" value="1"/>
</dbReference>
<dbReference type="Gramene" id="TVU22507">
    <property type="protein sequence ID" value="TVU22507"/>
    <property type="gene ID" value="EJB05_32210"/>
</dbReference>
<dbReference type="Proteomes" id="UP000324897">
    <property type="component" value="Unassembled WGS sequence"/>
</dbReference>
<comment type="similarity">
    <text evidence="1">Belongs to the plant acyltransferase family.</text>
</comment>
<evidence type="ECO:0000256" key="3">
    <source>
        <dbReference type="ARBA" id="ARBA00023315"/>
    </source>
</evidence>
<feature type="non-terminal residue" evidence="4">
    <location>
        <position position="1"/>
    </location>
</feature>
<dbReference type="PANTHER" id="PTHR31642:SF160">
    <property type="entry name" value="HXXXD-TYPE ACYL-TRANSFERASE FAMILY PROTEIN"/>
    <property type="match status" value="1"/>
</dbReference>
<evidence type="ECO:0000313" key="4">
    <source>
        <dbReference type="EMBL" id="TVU22507.1"/>
    </source>
</evidence>
<dbReference type="OrthoDB" id="586091at2759"/>
<dbReference type="AlphaFoldDB" id="A0A5J9UGR4"/>
<dbReference type="PANTHER" id="PTHR31642">
    <property type="entry name" value="TRICHOTHECENE 3-O-ACETYLTRANSFERASE"/>
    <property type="match status" value="1"/>
</dbReference>
<keyword evidence="3" id="KW-0012">Acyltransferase</keyword>
<reference evidence="4 5" key="1">
    <citation type="journal article" date="2019" name="Sci. Rep.">
        <title>A high-quality genome of Eragrostis curvula grass provides insights into Poaceae evolution and supports new strategies to enhance forage quality.</title>
        <authorList>
            <person name="Carballo J."/>
            <person name="Santos B.A.C.M."/>
            <person name="Zappacosta D."/>
            <person name="Garbus I."/>
            <person name="Selva J.P."/>
            <person name="Gallo C.A."/>
            <person name="Diaz A."/>
            <person name="Albertini E."/>
            <person name="Caccamo M."/>
            <person name="Echenique V."/>
        </authorList>
    </citation>
    <scope>NUCLEOTIDE SEQUENCE [LARGE SCALE GENOMIC DNA]</scope>
    <source>
        <strain evidence="5">cv. Victoria</strain>
        <tissue evidence="4">Leaf</tissue>
    </source>
</reference>
<comment type="caution">
    <text evidence="4">The sequence shown here is derived from an EMBL/GenBank/DDBJ whole genome shotgun (WGS) entry which is preliminary data.</text>
</comment>
<gene>
    <name evidence="4" type="ORF">EJB05_32210</name>
</gene>
<dbReference type="InterPro" id="IPR050317">
    <property type="entry name" value="Plant_Fungal_Acyltransferase"/>
</dbReference>
<dbReference type="EMBL" id="RWGY01000026">
    <property type="protein sequence ID" value="TVU22507.1"/>
    <property type="molecule type" value="Genomic_DNA"/>
</dbReference>
<proteinExistence type="inferred from homology"/>
<dbReference type="Pfam" id="PF02458">
    <property type="entry name" value="Transferase"/>
    <property type="match status" value="1"/>
</dbReference>
<evidence type="ECO:0000256" key="2">
    <source>
        <dbReference type="ARBA" id="ARBA00022679"/>
    </source>
</evidence>
<dbReference type="InterPro" id="IPR023213">
    <property type="entry name" value="CAT-like_dom_sf"/>
</dbReference>
<dbReference type="GO" id="GO:0016747">
    <property type="term" value="F:acyltransferase activity, transferring groups other than amino-acyl groups"/>
    <property type="evidence" value="ECO:0007669"/>
    <property type="project" value="UniProtKB-ARBA"/>
</dbReference>
<evidence type="ECO:0000313" key="5">
    <source>
        <dbReference type="Proteomes" id="UP000324897"/>
    </source>
</evidence>
<organism evidence="4 5">
    <name type="scientific">Eragrostis curvula</name>
    <name type="common">weeping love grass</name>
    <dbReference type="NCBI Taxonomy" id="38414"/>
    <lineage>
        <taxon>Eukaryota</taxon>
        <taxon>Viridiplantae</taxon>
        <taxon>Streptophyta</taxon>
        <taxon>Embryophyta</taxon>
        <taxon>Tracheophyta</taxon>
        <taxon>Spermatophyta</taxon>
        <taxon>Magnoliopsida</taxon>
        <taxon>Liliopsida</taxon>
        <taxon>Poales</taxon>
        <taxon>Poaceae</taxon>
        <taxon>PACMAD clade</taxon>
        <taxon>Chloridoideae</taxon>
        <taxon>Eragrostideae</taxon>
        <taxon>Eragrostidinae</taxon>
        <taxon>Eragrostis</taxon>
    </lineage>
</organism>
<protein>
    <submittedName>
        <fullName evidence="4">Uncharacterized protein</fullName>
    </submittedName>
</protein>
<name>A0A5J9UGR4_9POAL</name>
<accession>A0A5J9UGR4</accession>
<evidence type="ECO:0000256" key="1">
    <source>
        <dbReference type="ARBA" id="ARBA00009861"/>
    </source>
</evidence>
<sequence>MYYIEASDIERLREEASLDGQRATRVQAVSTYLWKALAGVVATTSDEHCRMGWWVNGRELVTEPSLRAELRNYFGNVATFTEREVSVQDVLQMPLPDVAAIVRGTTTMTPEYDEHLQELVDWVEEHKNKRYIEAASIGLGSPAVIVEAFTSFALDTDFGFGHAALAVPAAVLTPRLCSGLVRLIPKPGCDGSWIVSAVVWPALATELESDEPRVFKPLTAEYLGMLAPQV</sequence>
<keyword evidence="2" id="KW-0808">Transferase</keyword>
<keyword evidence="5" id="KW-1185">Reference proteome</keyword>